<dbReference type="GO" id="GO:0006952">
    <property type="term" value="P:defense response"/>
    <property type="evidence" value="ECO:0007669"/>
    <property type="project" value="UniProtKB-KW"/>
</dbReference>
<name>A0A445E7L4_ARAHY</name>
<keyword evidence="2" id="KW-0547">Nucleotide-binding</keyword>
<comment type="caution">
    <text evidence="5">The sequence shown here is derived from an EMBL/GenBank/DDBJ whole genome shotgun (WGS) entry which is preliminary data.</text>
</comment>
<dbReference type="EMBL" id="SDMP01000002">
    <property type="protein sequence ID" value="RYR71514.1"/>
    <property type="molecule type" value="Genomic_DNA"/>
</dbReference>
<feature type="domain" description="Disease resistance N-terminal" evidence="4">
    <location>
        <begin position="34"/>
        <end position="80"/>
    </location>
</feature>
<dbReference type="GO" id="GO:0000166">
    <property type="term" value="F:nucleotide binding"/>
    <property type="evidence" value="ECO:0007669"/>
    <property type="project" value="UniProtKB-KW"/>
</dbReference>
<dbReference type="Gene3D" id="1.20.5.4130">
    <property type="match status" value="1"/>
</dbReference>
<evidence type="ECO:0000259" key="4">
    <source>
        <dbReference type="Pfam" id="PF18052"/>
    </source>
</evidence>
<dbReference type="Proteomes" id="UP000289738">
    <property type="component" value="Chromosome A02"/>
</dbReference>
<evidence type="ECO:0000313" key="6">
    <source>
        <dbReference type="Proteomes" id="UP000289738"/>
    </source>
</evidence>
<evidence type="ECO:0000313" key="5">
    <source>
        <dbReference type="EMBL" id="RYR71514.1"/>
    </source>
</evidence>
<dbReference type="InterPro" id="IPR041118">
    <property type="entry name" value="Rx_N"/>
</dbReference>
<reference evidence="5 6" key="1">
    <citation type="submission" date="2019-01" db="EMBL/GenBank/DDBJ databases">
        <title>Sequencing of cultivated peanut Arachis hypogaea provides insights into genome evolution and oil improvement.</title>
        <authorList>
            <person name="Chen X."/>
        </authorList>
    </citation>
    <scope>NUCLEOTIDE SEQUENCE [LARGE SCALE GENOMIC DNA]</scope>
    <source>
        <strain evidence="6">cv. Fuhuasheng</strain>
        <tissue evidence="5">Leaves</tissue>
    </source>
</reference>
<organism evidence="5 6">
    <name type="scientific">Arachis hypogaea</name>
    <name type="common">Peanut</name>
    <dbReference type="NCBI Taxonomy" id="3818"/>
    <lineage>
        <taxon>Eukaryota</taxon>
        <taxon>Viridiplantae</taxon>
        <taxon>Streptophyta</taxon>
        <taxon>Embryophyta</taxon>
        <taxon>Tracheophyta</taxon>
        <taxon>Spermatophyta</taxon>
        <taxon>Magnoliopsida</taxon>
        <taxon>eudicotyledons</taxon>
        <taxon>Gunneridae</taxon>
        <taxon>Pentapetalae</taxon>
        <taxon>rosids</taxon>
        <taxon>fabids</taxon>
        <taxon>Fabales</taxon>
        <taxon>Fabaceae</taxon>
        <taxon>Papilionoideae</taxon>
        <taxon>50 kb inversion clade</taxon>
        <taxon>dalbergioids sensu lato</taxon>
        <taxon>Dalbergieae</taxon>
        <taxon>Pterocarpus clade</taxon>
        <taxon>Arachis</taxon>
    </lineage>
</organism>
<keyword evidence="6" id="KW-1185">Reference proteome</keyword>
<evidence type="ECO:0000256" key="2">
    <source>
        <dbReference type="ARBA" id="ARBA00022741"/>
    </source>
</evidence>
<keyword evidence="3" id="KW-0611">Plant defense</keyword>
<dbReference type="Pfam" id="PF18052">
    <property type="entry name" value="Rx_N"/>
    <property type="match status" value="1"/>
</dbReference>
<proteinExistence type="predicted"/>
<accession>A0A445E7L4</accession>
<evidence type="ECO:0000256" key="1">
    <source>
        <dbReference type="ARBA" id="ARBA00022737"/>
    </source>
</evidence>
<keyword evidence="1" id="KW-0677">Repeat</keyword>
<protein>
    <recommendedName>
        <fullName evidence="4">Disease resistance N-terminal domain-containing protein</fullName>
    </recommendedName>
</protein>
<evidence type="ECO:0000256" key="3">
    <source>
        <dbReference type="ARBA" id="ARBA00022821"/>
    </source>
</evidence>
<sequence>MAAKLDGGAYLTSFVDAILEKLSPILEDDSFKTLYEVGPVLDDAEQKQFTDKKVKKWLVDLQDALYFADDLVDELSTKAAIATTLRDPGISSSCSSLVDSYIEDTGDMEKIVGTLESLVAKKNYHRLKECPKVDMSWRTPSTSLVVSSDIFGRDEDKEKIIKLLRPIETEASKPLPKHFKIGSILKTVEEVQYLLPFLLSQSSSSSSISVYMILHNLTVDLKGSVAATGFGLPNKTKKK</sequence>
<gene>
    <name evidence="5" type="ORF">Ahy_A02g005765</name>
</gene>
<dbReference type="AlphaFoldDB" id="A0A445E7L4"/>